<accession>A0A1H2TGL3</accession>
<dbReference type="CDD" id="cd10451">
    <property type="entry name" value="GIY-YIG_LuxR_like"/>
    <property type="match status" value="1"/>
</dbReference>
<gene>
    <name evidence="1" type="ORF">SAMN05660923_00705</name>
</gene>
<dbReference type="RefSeq" id="WP_093750927.1">
    <property type="nucleotide sequence ID" value="NZ_FNNG01000002.1"/>
</dbReference>
<keyword evidence="2" id="KW-1185">Reference proteome</keyword>
<evidence type="ECO:0000313" key="1">
    <source>
        <dbReference type="EMBL" id="SDW42907.1"/>
    </source>
</evidence>
<organism evidence="1 2">
    <name type="scientific">Tepidimicrobium xylanilyticum</name>
    <dbReference type="NCBI Taxonomy" id="1123352"/>
    <lineage>
        <taxon>Bacteria</taxon>
        <taxon>Bacillati</taxon>
        <taxon>Bacillota</taxon>
        <taxon>Tissierellia</taxon>
        <taxon>Tissierellales</taxon>
        <taxon>Tepidimicrobiaceae</taxon>
        <taxon>Tepidimicrobium</taxon>
    </lineage>
</organism>
<dbReference type="Gene3D" id="3.40.1440.10">
    <property type="entry name" value="GIY-YIG endonuclease"/>
    <property type="match status" value="1"/>
</dbReference>
<dbReference type="OrthoDB" id="9789954at2"/>
<dbReference type="InterPro" id="IPR035901">
    <property type="entry name" value="GIY-YIG_endonuc_sf"/>
</dbReference>
<dbReference type="EMBL" id="FNNG01000002">
    <property type="protein sequence ID" value="SDW42907.1"/>
    <property type="molecule type" value="Genomic_DNA"/>
</dbReference>
<evidence type="ECO:0000313" key="2">
    <source>
        <dbReference type="Proteomes" id="UP000198828"/>
    </source>
</evidence>
<dbReference type="AlphaFoldDB" id="A0A1H2TGL3"/>
<dbReference type="SUPFAM" id="SSF82771">
    <property type="entry name" value="GIY-YIG endonuclease"/>
    <property type="match status" value="1"/>
</dbReference>
<dbReference type="Proteomes" id="UP000198828">
    <property type="component" value="Unassembled WGS sequence"/>
</dbReference>
<protein>
    <recommendedName>
        <fullName evidence="3">GIY-YIG catalytic domain-containing protein</fullName>
    </recommendedName>
</protein>
<evidence type="ECO:0008006" key="3">
    <source>
        <dbReference type="Google" id="ProtNLM"/>
    </source>
</evidence>
<proteinExistence type="predicted"/>
<reference evidence="1 2" key="1">
    <citation type="submission" date="2016-10" db="EMBL/GenBank/DDBJ databases">
        <authorList>
            <person name="de Groot N.N."/>
        </authorList>
    </citation>
    <scope>NUCLEOTIDE SEQUENCE [LARGE SCALE GENOMIC DNA]</scope>
    <source>
        <strain evidence="1 2">DSM 23310</strain>
    </source>
</reference>
<sequence length="114" mass="13635">MDRKKELKEQYKMMKPHMGVFIIKSNYSNKCFVESSNNLKATVNSIQFKLNFGNHPNKELQMDWKEYGESSFIIKILEKLEYDEDESKTDYSEELEILKMVCKEKLLNEGIEFY</sequence>
<name>A0A1H2TGL3_9FIRM</name>